<reference evidence="1 2" key="1">
    <citation type="journal article" date="2008" name="BMC Genomics">
        <title>The genome sequence of the fish pathogen Aliivibrio salmonicida strain LFI1238 shows extensive evidence of gene decay.</title>
        <authorList>
            <person name="Hjerde E."/>
            <person name="Lorentzen M.S."/>
            <person name="Holden M.T."/>
            <person name="Seeger K."/>
            <person name="Paulsen S."/>
            <person name="Bason N."/>
            <person name="Churcher C."/>
            <person name="Harris D."/>
            <person name="Norbertczak H."/>
            <person name="Quail M.A."/>
            <person name="Sanders S."/>
            <person name="Thurston S."/>
            <person name="Parkhill J."/>
            <person name="Willassen N.P."/>
            <person name="Thomson N.R."/>
        </authorList>
    </citation>
    <scope>NUCLEOTIDE SEQUENCE [LARGE SCALE GENOMIC DNA]</scope>
    <source>
        <strain evidence="1 2">LFI1238</strain>
    </source>
</reference>
<evidence type="ECO:0000313" key="1">
    <source>
        <dbReference type="EMBL" id="CAQ81261.1"/>
    </source>
</evidence>
<dbReference type="AlphaFoldDB" id="B6ERC8"/>
<dbReference type="HOGENOM" id="CLU_2581936_0_0_6"/>
<keyword evidence="2" id="KW-1185">Reference proteome</keyword>
<protein>
    <submittedName>
        <fullName evidence="1">Uncharacterized protein</fullName>
    </submittedName>
</protein>
<dbReference type="EMBL" id="FM178380">
    <property type="protein sequence ID" value="CAQ81261.1"/>
    <property type="molecule type" value="Genomic_DNA"/>
</dbReference>
<dbReference type="KEGG" id="vsa:VSAL_II0507"/>
<accession>B6ERC8</accession>
<evidence type="ECO:0000313" key="2">
    <source>
        <dbReference type="Proteomes" id="UP000001730"/>
    </source>
</evidence>
<dbReference type="RefSeq" id="WP_012551837.1">
    <property type="nucleotide sequence ID" value="NC_011313.1"/>
</dbReference>
<organism evidence="1 2">
    <name type="scientific">Aliivibrio salmonicida (strain LFI1238)</name>
    <name type="common">Vibrio salmonicida (strain LFI1238)</name>
    <dbReference type="NCBI Taxonomy" id="316275"/>
    <lineage>
        <taxon>Bacteria</taxon>
        <taxon>Pseudomonadati</taxon>
        <taxon>Pseudomonadota</taxon>
        <taxon>Gammaproteobacteria</taxon>
        <taxon>Vibrionales</taxon>
        <taxon>Vibrionaceae</taxon>
        <taxon>Aliivibrio</taxon>
    </lineage>
</organism>
<proteinExistence type="predicted"/>
<name>B6ERC8_ALISL</name>
<gene>
    <name evidence="1" type="ordered locus">VSAL_II0507</name>
</gene>
<dbReference type="Proteomes" id="UP000001730">
    <property type="component" value="Chromosome 2"/>
</dbReference>
<sequence length="80" mass="9115">MYDLREPKQNAFDNACYVAITEASDNYCIINSLLLSLNMVYCEELIMDQLTQASNSAPSAKHSIEACKALFSKYEFYDDK</sequence>